<dbReference type="RefSeq" id="WP_234867487.1">
    <property type="nucleotide sequence ID" value="NZ_JAKEVY010000004.1"/>
</dbReference>
<comment type="caution">
    <text evidence="1">The sequence shown here is derived from an EMBL/GenBank/DDBJ whole genome shotgun (WGS) entry which is preliminary data.</text>
</comment>
<dbReference type="EMBL" id="JAKEVY010000004">
    <property type="protein sequence ID" value="MCF1716361.1"/>
    <property type="molecule type" value="Genomic_DNA"/>
</dbReference>
<dbReference type="SUPFAM" id="SSF51905">
    <property type="entry name" value="FAD/NAD(P)-binding domain"/>
    <property type="match status" value="1"/>
</dbReference>
<gene>
    <name evidence="1" type="ORF">L0U88_17095</name>
</gene>
<dbReference type="Pfam" id="PF05834">
    <property type="entry name" value="Lycopene_cycl"/>
    <property type="match status" value="1"/>
</dbReference>
<sequence>MSTHLFQYKPYDYRYEYDYVFAGAGAASMSLLLRMLVSGRFSNSTFLVVDKDRKDNNDRTWCFWEKEDGFFEKLVYKSWDHLWFHSPGFSKKYKIKPYRYKMIRGIDFYSFCIDYLKKQQNVQLLFEPVQRIETLKEGARLTIENGEVYHAKKYIFNSIPFDQPKEAPGKHMLLQHFKGWVIETETDFFDPAACTLMDFRISQEHGASFVYTMPLTTRKALVEYTLFNEGLLKEEEYEDGLKSYMRDFLKLDQYTILEKEFGIIPMTNRVFDAGKGNIVNIGTAGGQTKPSSGYTFQFIQRHSDEIIYSMLNHGRPRPTQESHEGRFMFYDSVLLDVLVHKELGGAEVFTKLFKRNSAQRIFRFLDNQTWIPEELLLISSLPVGPFLRAAKRQMF</sequence>
<evidence type="ECO:0000313" key="1">
    <source>
        <dbReference type="EMBL" id="MCF1716361.1"/>
    </source>
</evidence>
<protein>
    <submittedName>
        <fullName evidence="1">Lycopene cyclase family protein</fullName>
    </submittedName>
</protein>
<proteinExistence type="predicted"/>
<reference evidence="1 2" key="1">
    <citation type="submission" date="2022-01" db="EMBL/GenBank/DDBJ databases">
        <title>Flavihumibacter sp. nov., isolated from sediment of a river.</title>
        <authorList>
            <person name="Liu H."/>
        </authorList>
    </citation>
    <scope>NUCLEOTIDE SEQUENCE [LARGE SCALE GENOMIC DNA]</scope>
    <source>
        <strain evidence="1 2">RY-1</strain>
    </source>
</reference>
<name>A0ABS9BKZ2_9BACT</name>
<dbReference type="InterPro" id="IPR036188">
    <property type="entry name" value="FAD/NAD-bd_sf"/>
</dbReference>
<dbReference type="Proteomes" id="UP001200145">
    <property type="component" value="Unassembled WGS sequence"/>
</dbReference>
<keyword evidence="2" id="KW-1185">Reference proteome</keyword>
<accession>A0ABS9BKZ2</accession>
<organism evidence="1 2">
    <name type="scientific">Flavihumibacter fluminis</name>
    <dbReference type="NCBI Taxonomy" id="2909236"/>
    <lineage>
        <taxon>Bacteria</taxon>
        <taxon>Pseudomonadati</taxon>
        <taxon>Bacteroidota</taxon>
        <taxon>Chitinophagia</taxon>
        <taxon>Chitinophagales</taxon>
        <taxon>Chitinophagaceae</taxon>
        <taxon>Flavihumibacter</taxon>
    </lineage>
</organism>
<evidence type="ECO:0000313" key="2">
    <source>
        <dbReference type="Proteomes" id="UP001200145"/>
    </source>
</evidence>